<dbReference type="AlphaFoldDB" id="A0A1Y2LC36"/>
<evidence type="ECO:0000313" key="3">
    <source>
        <dbReference type="Proteomes" id="UP000193396"/>
    </source>
</evidence>
<evidence type="ECO:0000256" key="1">
    <source>
        <dbReference type="SAM" id="Phobius"/>
    </source>
</evidence>
<keyword evidence="1" id="KW-0472">Membrane</keyword>
<gene>
    <name evidence="2" type="ORF">TALK_08785</name>
</gene>
<keyword evidence="1" id="KW-1133">Transmembrane helix</keyword>
<evidence type="ECO:0000313" key="2">
    <source>
        <dbReference type="EMBL" id="OSQ48357.1"/>
    </source>
</evidence>
<organism evidence="2 3">
    <name type="scientific">Thalassospira alkalitolerans</name>
    <dbReference type="NCBI Taxonomy" id="1293890"/>
    <lineage>
        <taxon>Bacteria</taxon>
        <taxon>Pseudomonadati</taxon>
        <taxon>Pseudomonadota</taxon>
        <taxon>Alphaproteobacteria</taxon>
        <taxon>Rhodospirillales</taxon>
        <taxon>Thalassospiraceae</taxon>
        <taxon>Thalassospira</taxon>
    </lineage>
</organism>
<dbReference type="EMBL" id="JFKB01000005">
    <property type="protein sequence ID" value="OSQ48357.1"/>
    <property type="molecule type" value="Genomic_DNA"/>
</dbReference>
<accession>A0A1Y2LC36</accession>
<proteinExistence type="predicted"/>
<comment type="caution">
    <text evidence="2">The sequence shown here is derived from an EMBL/GenBank/DDBJ whole genome shotgun (WGS) entry which is preliminary data.</text>
</comment>
<dbReference type="STRING" id="1293890.TALK_08785"/>
<feature type="transmembrane region" description="Helical" evidence="1">
    <location>
        <begin position="72"/>
        <end position="97"/>
    </location>
</feature>
<reference evidence="2 3" key="1">
    <citation type="submission" date="2014-03" db="EMBL/GenBank/DDBJ databases">
        <title>The draft genome sequence of Thalassospira alkalitolerans JCM 18968.</title>
        <authorList>
            <person name="Lai Q."/>
            <person name="Shao Z."/>
        </authorList>
    </citation>
    <scope>NUCLEOTIDE SEQUENCE [LARGE SCALE GENOMIC DNA]</scope>
    <source>
        <strain evidence="2 3">JCM 18968</strain>
    </source>
</reference>
<protein>
    <submittedName>
        <fullName evidence="2">Uncharacterized protein</fullName>
    </submittedName>
</protein>
<sequence length="99" mass="11092">MKSDVKGQEDRHPVYLPENRHHWASNDEVDKPRAILRGPVRPIFPKNSAKPGFGSYFDSGTDRWLQNNLPRIGASLIVGIVIISVVLATYAELVVLLSR</sequence>
<keyword evidence="1" id="KW-0812">Transmembrane</keyword>
<dbReference type="Proteomes" id="UP000193396">
    <property type="component" value="Unassembled WGS sequence"/>
</dbReference>
<name>A0A1Y2LC36_9PROT</name>
<keyword evidence="3" id="KW-1185">Reference proteome</keyword>